<dbReference type="InterPro" id="IPR003593">
    <property type="entry name" value="AAA+_ATPase"/>
</dbReference>
<dbReference type="InterPro" id="IPR027417">
    <property type="entry name" value="P-loop_NTPase"/>
</dbReference>
<accession>A0A1I1JP22</accession>
<dbReference type="GO" id="GO:0008270">
    <property type="term" value="F:zinc ion binding"/>
    <property type="evidence" value="ECO:0007669"/>
    <property type="project" value="TreeGrafter"/>
</dbReference>
<evidence type="ECO:0000256" key="1">
    <source>
        <dbReference type="ARBA" id="ARBA00006211"/>
    </source>
</evidence>
<gene>
    <name evidence="9" type="ORF">SAMN05421842_104111</name>
</gene>
<dbReference type="Gene3D" id="3.40.50.300">
    <property type="entry name" value="P-loop containing nucleotide triphosphate hydrolases"/>
    <property type="match status" value="1"/>
</dbReference>
<reference evidence="9 10" key="1">
    <citation type="submission" date="2016-10" db="EMBL/GenBank/DDBJ databases">
        <authorList>
            <person name="de Groot N.N."/>
        </authorList>
    </citation>
    <scope>NUCLEOTIDE SEQUENCE [LARGE SCALE GENOMIC DNA]</scope>
    <source>
        <strain evidence="9 10">DSM 12992</strain>
    </source>
</reference>
<keyword evidence="7" id="KW-0342">GTP-binding</keyword>
<dbReference type="Proteomes" id="UP000199263">
    <property type="component" value="Unassembled WGS sequence"/>
</dbReference>
<dbReference type="PANTHER" id="PTHR30134:SF2">
    <property type="entry name" value="HYDROGENASE MATURATION FACTOR HYPB"/>
    <property type="match status" value="1"/>
</dbReference>
<dbReference type="InterPro" id="IPR004392">
    <property type="entry name" value="Hyd_mat_HypB"/>
</dbReference>
<organism evidence="9 10">
    <name type="scientific">Clostridium uliginosum</name>
    <dbReference type="NCBI Taxonomy" id="119641"/>
    <lineage>
        <taxon>Bacteria</taxon>
        <taxon>Bacillati</taxon>
        <taxon>Bacillota</taxon>
        <taxon>Clostridia</taxon>
        <taxon>Eubacteriales</taxon>
        <taxon>Clostridiaceae</taxon>
        <taxon>Clostridium</taxon>
    </lineage>
</organism>
<dbReference type="GO" id="GO:0016151">
    <property type="term" value="F:nickel cation binding"/>
    <property type="evidence" value="ECO:0007669"/>
    <property type="project" value="InterPro"/>
</dbReference>
<name>A0A1I1JP22_9CLOT</name>
<dbReference type="Pfam" id="PF02492">
    <property type="entry name" value="cobW"/>
    <property type="match status" value="1"/>
</dbReference>
<evidence type="ECO:0000259" key="8">
    <source>
        <dbReference type="SMART" id="SM00382"/>
    </source>
</evidence>
<evidence type="ECO:0000256" key="6">
    <source>
        <dbReference type="ARBA" id="ARBA00022833"/>
    </source>
</evidence>
<protein>
    <submittedName>
        <fullName evidence="9">Hydrogenase nickel incorporation protein HypB</fullName>
    </submittedName>
</protein>
<dbReference type="SMART" id="SM00382">
    <property type="entry name" value="AAA"/>
    <property type="match status" value="1"/>
</dbReference>
<keyword evidence="4" id="KW-0547">Nucleotide-binding</keyword>
<evidence type="ECO:0000256" key="5">
    <source>
        <dbReference type="ARBA" id="ARBA00022801"/>
    </source>
</evidence>
<dbReference type="GO" id="GO:0005525">
    <property type="term" value="F:GTP binding"/>
    <property type="evidence" value="ECO:0007669"/>
    <property type="project" value="UniProtKB-KW"/>
</dbReference>
<dbReference type="PANTHER" id="PTHR30134">
    <property type="entry name" value="HYDROGENASE PROTEIN ASSEMBLY PROTEIN, NICKEL CHAPERONE"/>
    <property type="match status" value="1"/>
</dbReference>
<feature type="domain" description="AAA+ ATPase" evidence="8">
    <location>
        <begin position="29"/>
        <end position="182"/>
    </location>
</feature>
<sequence length="214" mass="23798">MKTIEINESVYKKNEALAGILKDNLHEKNKKLINFLGSPGSGKTTLLESIIKTIDNPKKIAVIEGDLYTDKDAKRIEKLGVKTVQLNTKGACHLEAGAISEAINNLDISEAETIIIDNIGNLVCTAEFDLGEDMRVAVMSVTEGNDKPLKYPLMFQTTNVIVLNKIDILPYTDFDLDEFYKDIKDLNPNVKIFEVSATKGYGVAEFCDYLTNFK</sequence>
<keyword evidence="2" id="KW-0533">Nickel</keyword>
<dbReference type="EMBL" id="FOMG01000004">
    <property type="protein sequence ID" value="SFC50304.1"/>
    <property type="molecule type" value="Genomic_DNA"/>
</dbReference>
<keyword evidence="6" id="KW-0862">Zinc</keyword>
<dbReference type="NCBIfam" id="TIGR00073">
    <property type="entry name" value="hypB"/>
    <property type="match status" value="1"/>
</dbReference>
<keyword evidence="5" id="KW-0378">Hydrolase</keyword>
<dbReference type="GO" id="GO:0051604">
    <property type="term" value="P:protein maturation"/>
    <property type="evidence" value="ECO:0007669"/>
    <property type="project" value="InterPro"/>
</dbReference>
<keyword evidence="3" id="KW-0479">Metal-binding</keyword>
<evidence type="ECO:0000256" key="4">
    <source>
        <dbReference type="ARBA" id="ARBA00022741"/>
    </source>
</evidence>
<comment type="similarity">
    <text evidence="1">Belongs to the SIMIBI class G3E GTPase family. HypB/HupM subfamily.</text>
</comment>
<dbReference type="PIRSF" id="PIRSF005624">
    <property type="entry name" value="Ni-bind_GTPase"/>
    <property type="match status" value="1"/>
</dbReference>
<evidence type="ECO:0000256" key="7">
    <source>
        <dbReference type="ARBA" id="ARBA00023134"/>
    </source>
</evidence>
<evidence type="ECO:0000313" key="9">
    <source>
        <dbReference type="EMBL" id="SFC50304.1"/>
    </source>
</evidence>
<evidence type="ECO:0000256" key="2">
    <source>
        <dbReference type="ARBA" id="ARBA00022596"/>
    </source>
</evidence>
<dbReference type="InterPro" id="IPR003495">
    <property type="entry name" value="CobW/HypB/UreG_nucleotide-bd"/>
</dbReference>
<dbReference type="STRING" id="119641.SAMN05421842_104111"/>
<dbReference type="RefSeq" id="WP_090089164.1">
    <property type="nucleotide sequence ID" value="NZ_FOMG01000004.1"/>
</dbReference>
<evidence type="ECO:0000256" key="3">
    <source>
        <dbReference type="ARBA" id="ARBA00022723"/>
    </source>
</evidence>
<evidence type="ECO:0000313" key="10">
    <source>
        <dbReference type="Proteomes" id="UP000199263"/>
    </source>
</evidence>
<proteinExistence type="inferred from homology"/>
<dbReference type="GO" id="GO:0003924">
    <property type="term" value="F:GTPase activity"/>
    <property type="evidence" value="ECO:0007669"/>
    <property type="project" value="InterPro"/>
</dbReference>
<dbReference type="SUPFAM" id="SSF52540">
    <property type="entry name" value="P-loop containing nucleoside triphosphate hydrolases"/>
    <property type="match status" value="1"/>
</dbReference>
<keyword evidence="10" id="KW-1185">Reference proteome</keyword>
<dbReference type="AlphaFoldDB" id="A0A1I1JP22"/>